<evidence type="ECO:0000313" key="3">
    <source>
        <dbReference type="Proteomes" id="UP000192790"/>
    </source>
</evidence>
<protein>
    <recommendedName>
        <fullName evidence="1">DUF7768 domain-containing protein</fullName>
    </recommendedName>
</protein>
<name>A0A1W2AMV2_9FIRM</name>
<evidence type="ECO:0000313" key="2">
    <source>
        <dbReference type="EMBL" id="SMC61558.1"/>
    </source>
</evidence>
<dbReference type="Pfam" id="PF24963">
    <property type="entry name" value="DUF7768"/>
    <property type="match status" value="1"/>
</dbReference>
<dbReference type="InterPro" id="IPR056670">
    <property type="entry name" value="DUF7768"/>
</dbReference>
<gene>
    <name evidence="2" type="ORF">SAMN02745168_1815</name>
</gene>
<reference evidence="2 3" key="1">
    <citation type="submission" date="2017-04" db="EMBL/GenBank/DDBJ databases">
        <authorList>
            <person name="Afonso C.L."/>
            <person name="Miller P.J."/>
            <person name="Scott M.A."/>
            <person name="Spackman E."/>
            <person name="Goraichik I."/>
            <person name="Dimitrov K.M."/>
            <person name="Suarez D.L."/>
            <person name="Swayne D.E."/>
        </authorList>
    </citation>
    <scope>NUCLEOTIDE SEQUENCE [LARGE SCALE GENOMIC DNA]</scope>
    <source>
        <strain evidence="2 3">DSM 12816</strain>
    </source>
</reference>
<organism evidence="2 3">
    <name type="scientific">Papillibacter cinnamivorans DSM 12816</name>
    <dbReference type="NCBI Taxonomy" id="1122930"/>
    <lineage>
        <taxon>Bacteria</taxon>
        <taxon>Bacillati</taxon>
        <taxon>Bacillota</taxon>
        <taxon>Clostridia</taxon>
        <taxon>Eubacteriales</taxon>
        <taxon>Oscillospiraceae</taxon>
        <taxon>Papillibacter</taxon>
    </lineage>
</organism>
<sequence length="117" mass="13179">MKRPLAYITASWGVDPTENMEIAAKYSRKVYDAGYNPICPILMLSTFIDDGIPQEHKDRQDIELDYLRRSNVLVVCGSRIDEAVKNDIAIAERYRIPATTLSGILTVKSHGQKNPAR</sequence>
<dbReference type="Proteomes" id="UP000192790">
    <property type="component" value="Unassembled WGS sequence"/>
</dbReference>
<keyword evidence="3" id="KW-1185">Reference proteome</keyword>
<dbReference type="AlphaFoldDB" id="A0A1W2AMV2"/>
<dbReference type="Gene3D" id="3.40.50.10400">
    <property type="entry name" value="Hypothetical protein PA1492"/>
    <property type="match status" value="1"/>
</dbReference>
<dbReference type="RefSeq" id="WP_084234502.1">
    <property type="nucleotide sequence ID" value="NZ_FWXW01000004.1"/>
</dbReference>
<proteinExistence type="predicted"/>
<dbReference type="OrthoDB" id="1854640at2"/>
<feature type="domain" description="DUF7768" evidence="1">
    <location>
        <begin position="5"/>
        <end position="99"/>
    </location>
</feature>
<dbReference type="STRING" id="1122930.SAMN02745168_1815"/>
<accession>A0A1W2AMV2</accession>
<evidence type="ECO:0000259" key="1">
    <source>
        <dbReference type="Pfam" id="PF24963"/>
    </source>
</evidence>
<dbReference type="EMBL" id="FWXW01000004">
    <property type="protein sequence ID" value="SMC61558.1"/>
    <property type="molecule type" value="Genomic_DNA"/>
</dbReference>